<sequence>MLTPAGFMVEMWDETDWVVKSGRLVNESSKKNTQATLSFRFSKNLGGNPLPEMWGDIAKALVLIRYHRSNQTMSNQRQFVKAFSYIAQVAISSGITPERVNHEVLDSACMMISKHYQVSTAYNMHKAVAEVASNFDANGLAVTVFDYKYSRMRRPETSGGTSGLRLDDPKANDYISDKLIPMDVMRCIGELYLSVPKNHKYRQYVLMLSLFAILGRRFSEISLIPLQDVSQDREGFSFLYYFPRKTSKGNKVSPKERVYLPSDAVELVKDIVSEAQDVSRAPRDTAIAMRLNKGPDLNFLHDYMHKDRIYKEDLSELGLNSQLLSGNAWLKKNGLSYADHEKLNSQGKKPPHPIRYTKVEHLIDYLKKDFSASLLEPLFIDDSRKKYYLQDLMFVRFQGLSSGAYASWLSTYITHAMFSRFIGSYLSELVSQFCQHELKSKLTSHQFRHTINTLVDEGGMSDALQTEWFGRKNLADTKAYQHTTREQKILAIMDLAKEGNIGGVISKELKKVPVERQDAFLKARIKGVHDVGVGICVHSFSQNSCERHLQCSAQCRDFVWVKDDTDRVDEVKRQYAMTIVAQETALQAEKSGKGRYSSDWVKHNNKKIVTLKEELGDMGVAEFDPVQYLKGVSS</sequence>
<name>A0A7W0AFX4_9GAMM</name>
<dbReference type="EMBL" id="JABFUB010000037">
    <property type="protein sequence ID" value="MCG6663840.1"/>
    <property type="molecule type" value="Genomic_DNA"/>
</dbReference>
<evidence type="ECO:0000313" key="3">
    <source>
        <dbReference type="EMBL" id="MCG6663840.1"/>
    </source>
</evidence>
<accession>A0A7W0AFX4</accession>
<dbReference type="InterPro" id="IPR013762">
    <property type="entry name" value="Integrase-like_cat_sf"/>
</dbReference>
<keyword evidence="5" id="KW-1185">Reference proteome</keyword>
<dbReference type="GO" id="GO:0006310">
    <property type="term" value="P:DNA recombination"/>
    <property type="evidence" value="ECO:0007669"/>
    <property type="project" value="UniProtKB-KW"/>
</dbReference>
<reference evidence="2 4" key="2">
    <citation type="submission" date="2020-07" db="EMBL/GenBank/DDBJ databases">
        <title>Identification of Halomonas strains.</title>
        <authorList>
            <person name="Xiao Z."/>
            <person name="Shen J."/>
        </authorList>
    </citation>
    <scope>NUCLEOTIDE SEQUENCE [LARGE SCALE GENOMIC DNA]</scope>
    <source>
        <strain evidence="2 4">DSM 17331</strain>
    </source>
</reference>
<comment type="caution">
    <text evidence="2">The sequence shown here is derived from an EMBL/GenBank/DDBJ whole genome shotgun (WGS) entry which is preliminary data.</text>
</comment>
<dbReference type="EMBL" id="JACEFT010000050">
    <property type="protein sequence ID" value="MBA2781150.1"/>
    <property type="molecule type" value="Genomic_DNA"/>
</dbReference>
<evidence type="ECO:0000313" key="5">
    <source>
        <dbReference type="Proteomes" id="UP000814353"/>
    </source>
</evidence>
<dbReference type="GO" id="GO:0003677">
    <property type="term" value="F:DNA binding"/>
    <property type="evidence" value="ECO:0007669"/>
    <property type="project" value="InterPro"/>
</dbReference>
<dbReference type="InterPro" id="IPR011010">
    <property type="entry name" value="DNA_brk_join_enz"/>
</dbReference>
<reference evidence="3 5" key="1">
    <citation type="submission" date="2020-05" db="EMBL/GenBank/DDBJ databases">
        <title>Comparative genomic analysis of denitrifying bacteria from Halomonas genus.</title>
        <authorList>
            <person name="Wang L."/>
            <person name="Shao Z."/>
        </authorList>
    </citation>
    <scope>NUCLEOTIDE SEQUENCE [LARGE SCALE GENOMIC DNA]</scope>
    <source>
        <strain evidence="3 5">DSM 17331</strain>
    </source>
</reference>
<dbReference type="AlphaFoldDB" id="A0A7W0AFX4"/>
<dbReference type="SUPFAM" id="SSF56349">
    <property type="entry name" value="DNA breaking-rejoining enzymes"/>
    <property type="match status" value="1"/>
</dbReference>
<dbReference type="RefSeq" id="WP_181517022.1">
    <property type="nucleotide sequence ID" value="NZ_JABFUB010000037.1"/>
</dbReference>
<evidence type="ECO:0000256" key="1">
    <source>
        <dbReference type="ARBA" id="ARBA00023172"/>
    </source>
</evidence>
<proteinExistence type="predicted"/>
<gene>
    <name evidence="2" type="ORF">H1D44_19935</name>
    <name evidence="3" type="ORF">HOP48_20160</name>
</gene>
<dbReference type="Proteomes" id="UP000814353">
    <property type="component" value="Unassembled WGS sequence"/>
</dbReference>
<evidence type="ECO:0000313" key="4">
    <source>
        <dbReference type="Proteomes" id="UP000518091"/>
    </source>
</evidence>
<dbReference type="Gene3D" id="1.10.443.10">
    <property type="entry name" value="Intergrase catalytic core"/>
    <property type="match status" value="1"/>
</dbReference>
<keyword evidence="1" id="KW-0233">DNA recombination</keyword>
<evidence type="ECO:0000313" key="2">
    <source>
        <dbReference type="EMBL" id="MBA2781150.1"/>
    </source>
</evidence>
<dbReference type="Proteomes" id="UP000518091">
    <property type="component" value="Unassembled WGS sequence"/>
</dbReference>
<protein>
    <submittedName>
        <fullName evidence="2">Integrase</fullName>
    </submittedName>
</protein>
<organism evidence="2 4">
    <name type="scientific">Billgrantia kenyensis</name>
    <dbReference type="NCBI Taxonomy" id="321266"/>
    <lineage>
        <taxon>Bacteria</taxon>
        <taxon>Pseudomonadati</taxon>
        <taxon>Pseudomonadota</taxon>
        <taxon>Gammaproteobacteria</taxon>
        <taxon>Oceanospirillales</taxon>
        <taxon>Halomonadaceae</taxon>
        <taxon>Billgrantia</taxon>
    </lineage>
</organism>
<dbReference type="GO" id="GO:0015074">
    <property type="term" value="P:DNA integration"/>
    <property type="evidence" value="ECO:0007669"/>
    <property type="project" value="InterPro"/>
</dbReference>